<sequence>MPAESEHPRIRTFKPRRGRITERQARALEEHSPFLITTSNPLELPKIFGAKEVILEIGFGTGVTTAAMAAAQPDHGFLAIDVHTPGVGDLIARIHEEGLTNLYVIEGDAIELLEHQIAPASLSGIRSFFPDPWPKARHHKRRLVQPERIQLMASRVRTGGSWNIATDWEPYAEHIEEMMATQAQWVGGKIDRPSWRPVTHYESIGLSHDRVINDFQYQRTETPHTHI</sequence>
<organism evidence="8">
    <name type="scientific">freshwater metagenome</name>
    <dbReference type="NCBI Taxonomy" id="449393"/>
    <lineage>
        <taxon>unclassified sequences</taxon>
        <taxon>metagenomes</taxon>
        <taxon>ecological metagenomes</taxon>
    </lineage>
</organism>
<proteinExistence type="inferred from homology"/>
<reference evidence="8" key="1">
    <citation type="submission" date="2020-05" db="EMBL/GenBank/DDBJ databases">
        <authorList>
            <person name="Chiriac C."/>
            <person name="Salcher M."/>
            <person name="Ghai R."/>
            <person name="Kavagutti S V."/>
        </authorList>
    </citation>
    <scope>NUCLEOTIDE SEQUENCE</scope>
</reference>
<evidence type="ECO:0000256" key="3">
    <source>
        <dbReference type="ARBA" id="ARBA00022603"/>
    </source>
</evidence>
<dbReference type="GO" id="GO:0043527">
    <property type="term" value="C:tRNA methyltransferase complex"/>
    <property type="evidence" value="ECO:0007669"/>
    <property type="project" value="TreeGrafter"/>
</dbReference>
<keyword evidence="3" id="KW-0489">Methyltransferase</keyword>
<protein>
    <recommendedName>
        <fullName evidence="2">tRNA (guanine(46)-N(7))-methyltransferase</fullName>
        <ecNumber evidence="2">2.1.1.33</ecNumber>
    </recommendedName>
</protein>
<dbReference type="EC" id="2.1.1.33" evidence="2"/>
<comment type="catalytic activity">
    <reaction evidence="1">
        <text>guanosine(46) in tRNA + S-adenosyl-L-methionine = N(7)-methylguanosine(46) in tRNA + S-adenosyl-L-homocysteine</text>
        <dbReference type="Rhea" id="RHEA:42708"/>
        <dbReference type="Rhea" id="RHEA-COMP:10188"/>
        <dbReference type="Rhea" id="RHEA-COMP:10189"/>
        <dbReference type="ChEBI" id="CHEBI:57856"/>
        <dbReference type="ChEBI" id="CHEBI:59789"/>
        <dbReference type="ChEBI" id="CHEBI:74269"/>
        <dbReference type="ChEBI" id="CHEBI:74480"/>
        <dbReference type="EC" id="2.1.1.33"/>
    </reaction>
</comment>
<dbReference type="EMBL" id="CAFBMO010000018">
    <property type="protein sequence ID" value="CAB4904162.1"/>
    <property type="molecule type" value="Genomic_DNA"/>
</dbReference>
<dbReference type="EMBL" id="CAEZWR010000211">
    <property type="protein sequence ID" value="CAB4676448.1"/>
    <property type="molecule type" value="Genomic_DNA"/>
</dbReference>
<dbReference type="Gene3D" id="3.40.50.150">
    <property type="entry name" value="Vaccinia Virus protein VP39"/>
    <property type="match status" value="1"/>
</dbReference>
<keyword evidence="6" id="KW-0819">tRNA processing</keyword>
<evidence type="ECO:0000256" key="4">
    <source>
        <dbReference type="ARBA" id="ARBA00022679"/>
    </source>
</evidence>
<dbReference type="NCBIfam" id="TIGR00091">
    <property type="entry name" value="tRNA (guanosine(46)-N7)-methyltransferase TrmB"/>
    <property type="match status" value="1"/>
</dbReference>
<dbReference type="Pfam" id="PF02390">
    <property type="entry name" value="Methyltransf_4"/>
    <property type="match status" value="1"/>
</dbReference>
<dbReference type="PANTHER" id="PTHR23417">
    <property type="entry name" value="3-DEOXY-D-MANNO-OCTULOSONIC-ACID TRANSFERASE/TRNA GUANINE-N 7 - -METHYLTRANSFERASE"/>
    <property type="match status" value="1"/>
</dbReference>
<dbReference type="EMBL" id="CAEZVB010000031">
    <property type="protein sequence ID" value="CAB4621069.1"/>
    <property type="molecule type" value="Genomic_DNA"/>
</dbReference>
<dbReference type="InterPro" id="IPR003358">
    <property type="entry name" value="tRNA_(Gua-N-7)_MeTrfase_Trmb"/>
</dbReference>
<dbReference type="InterPro" id="IPR029063">
    <property type="entry name" value="SAM-dependent_MTases_sf"/>
</dbReference>
<gene>
    <name evidence="7" type="ORF">UFOPK1908_00792</name>
    <name evidence="8" type="ORF">UFOPK2282_01386</name>
    <name evidence="9" type="ORF">UFOPK3576_00648</name>
</gene>
<evidence type="ECO:0000313" key="7">
    <source>
        <dbReference type="EMBL" id="CAB4621069.1"/>
    </source>
</evidence>
<dbReference type="AlphaFoldDB" id="A0A6J6MTL1"/>
<keyword evidence="5" id="KW-0949">S-adenosyl-L-methionine</keyword>
<evidence type="ECO:0000256" key="1">
    <source>
        <dbReference type="ARBA" id="ARBA00000142"/>
    </source>
</evidence>
<evidence type="ECO:0000256" key="2">
    <source>
        <dbReference type="ARBA" id="ARBA00011977"/>
    </source>
</evidence>
<accession>A0A6J6MTL1</accession>
<evidence type="ECO:0000313" key="9">
    <source>
        <dbReference type="EMBL" id="CAB4904162.1"/>
    </source>
</evidence>
<dbReference type="InterPro" id="IPR055361">
    <property type="entry name" value="tRNA_methyltr_TrmB_bact"/>
</dbReference>
<dbReference type="HAMAP" id="MF_01057">
    <property type="entry name" value="tRNA_methyltr_TrmB"/>
    <property type="match status" value="1"/>
</dbReference>
<dbReference type="SUPFAM" id="SSF53335">
    <property type="entry name" value="S-adenosyl-L-methionine-dependent methyltransferases"/>
    <property type="match status" value="1"/>
</dbReference>
<evidence type="ECO:0000256" key="6">
    <source>
        <dbReference type="ARBA" id="ARBA00022694"/>
    </source>
</evidence>
<dbReference type="PROSITE" id="PS51625">
    <property type="entry name" value="SAM_MT_TRMB"/>
    <property type="match status" value="1"/>
</dbReference>
<dbReference type="GO" id="GO:0008176">
    <property type="term" value="F:tRNA (guanine(46)-N7)-methyltransferase activity"/>
    <property type="evidence" value="ECO:0007669"/>
    <property type="project" value="UniProtKB-EC"/>
</dbReference>
<keyword evidence="4" id="KW-0808">Transferase</keyword>
<name>A0A6J6MTL1_9ZZZZ</name>
<dbReference type="PANTHER" id="PTHR23417:SF14">
    <property type="entry name" value="PENTACOTRIPEPTIDE-REPEAT REGION OF PRORP DOMAIN-CONTAINING PROTEIN"/>
    <property type="match status" value="1"/>
</dbReference>
<evidence type="ECO:0000256" key="5">
    <source>
        <dbReference type="ARBA" id="ARBA00022691"/>
    </source>
</evidence>
<evidence type="ECO:0000313" key="8">
    <source>
        <dbReference type="EMBL" id="CAB4676448.1"/>
    </source>
</evidence>